<dbReference type="HOGENOM" id="CLU_082394_1_0_3"/>
<reference evidence="8 9" key="1">
    <citation type="submission" date="2012-06" db="EMBL/GenBank/DDBJ databases">
        <title>Finished chromosome of genome of Cylindrospermum stagnale PCC 7417.</title>
        <authorList>
            <consortium name="US DOE Joint Genome Institute"/>
            <person name="Gugger M."/>
            <person name="Coursin T."/>
            <person name="Rippka R."/>
            <person name="Tandeau De Marsac N."/>
            <person name="Huntemann M."/>
            <person name="Wei C.-L."/>
            <person name="Han J."/>
            <person name="Detter J.C."/>
            <person name="Han C."/>
            <person name="Tapia R."/>
            <person name="Chen A."/>
            <person name="Kyrpides N."/>
            <person name="Mavromatis K."/>
            <person name="Markowitz V."/>
            <person name="Szeto E."/>
            <person name="Ivanova N."/>
            <person name="Pagani I."/>
            <person name="Pati A."/>
            <person name="Goodwin L."/>
            <person name="Nordberg H.P."/>
            <person name="Cantor M.N."/>
            <person name="Hua S.X."/>
            <person name="Woyke T."/>
            <person name="Kerfeld C.A."/>
        </authorList>
    </citation>
    <scope>NUCLEOTIDE SEQUENCE [LARGE SCALE GENOMIC DNA]</scope>
    <source>
        <strain evidence="8 9">PCC 7417</strain>
    </source>
</reference>
<dbReference type="InterPro" id="IPR046357">
    <property type="entry name" value="PPIase_dom_sf"/>
</dbReference>
<dbReference type="Gene3D" id="3.10.50.40">
    <property type="match status" value="1"/>
</dbReference>
<comment type="catalytic activity">
    <reaction evidence="1">
        <text>[protein]-peptidylproline (omega=180) = [protein]-peptidylproline (omega=0)</text>
        <dbReference type="Rhea" id="RHEA:16237"/>
        <dbReference type="Rhea" id="RHEA-COMP:10747"/>
        <dbReference type="Rhea" id="RHEA-COMP:10748"/>
        <dbReference type="ChEBI" id="CHEBI:83833"/>
        <dbReference type="ChEBI" id="CHEBI:83834"/>
        <dbReference type="EC" id="5.2.1.8"/>
    </reaction>
</comment>
<keyword evidence="5 6" id="KW-0413">Isomerase</keyword>
<dbReference type="EMBL" id="CP003642">
    <property type="protein sequence ID" value="AFZ26692.1"/>
    <property type="molecule type" value="Genomic_DNA"/>
</dbReference>
<evidence type="ECO:0000256" key="5">
    <source>
        <dbReference type="ARBA" id="ARBA00023235"/>
    </source>
</evidence>
<keyword evidence="9" id="KW-1185">Reference proteome</keyword>
<dbReference type="AlphaFoldDB" id="K9X4V7"/>
<dbReference type="eggNOG" id="COG0760">
    <property type="taxonomic scope" value="Bacteria"/>
</dbReference>
<dbReference type="STRING" id="56107.Cylst_4622"/>
<evidence type="ECO:0000256" key="3">
    <source>
        <dbReference type="ARBA" id="ARBA00022729"/>
    </source>
</evidence>
<evidence type="ECO:0000256" key="6">
    <source>
        <dbReference type="PROSITE-ProRule" id="PRU00278"/>
    </source>
</evidence>
<proteinExistence type="predicted"/>
<dbReference type="InterPro" id="IPR050245">
    <property type="entry name" value="PrsA_foldase"/>
</dbReference>
<evidence type="ECO:0000256" key="2">
    <source>
        <dbReference type="ARBA" id="ARBA00013194"/>
    </source>
</evidence>
<accession>K9X4V7</accession>
<dbReference type="EC" id="5.2.1.8" evidence="2"/>
<dbReference type="PANTHER" id="PTHR47245:SF1">
    <property type="entry name" value="FOLDASE PROTEIN PRSA"/>
    <property type="match status" value="1"/>
</dbReference>
<sequence length="250" mass="28445">MTETLLLTVNNHPLTLAESLAYLRVAGKLQPFLMEIVQQYILKQETSAIADIDIDTVEQYIIDFRLQEQLVKPEKFAQWLTTNGMNFADFRASVAFQLKVDQLKAQVAEPKLEEYFTQNQRLLEQVVFSRIVVDNSNLAQDLRQQVEQNGADFNQLAKLHSVVDDAVVGGVMGAISREEMPDFIQAATLNVTPGQIIGPFEIDDLYCLLKVEEVLSATLEGELKQELENQIFEEWLQEKLQQMNVQLAIE</sequence>
<protein>
    <recommendedName>
        <fullName evidence="2">peptidylprolyl isomerase</fullName>
        <ecNumber evidence="2">5.2.1.8</ecNumber>
    </recommendedName>
</protein>
<keyword evidence="3" id="KW-0732">Signal</keyword>
<evidence type="ECO:0000313" key="9">
    <source>
        <dbReference type="Proteomes" id="UP000010475"/>
    </source>
</evidence>
<feature type="domain" description="PpiC" evidence="7">
    <location>
        <begin position="123"/>
        <end position="213"/>
    </location>
</feature>
<evidence type="ECO:0000259" key="7">
    <source>
        <dbReference type="PROSITE" id="PS50198"/>
    </source>
</evidence>
<evidence type="ECO:0000256" key="1">
    <source>
        <dbReference type="ARBA" id="ARBA00000971"/>
    </source>
</evidence>
<name>K9X4V7_9NOST</name>
<dbReference type="OrthoDB" id="453765at2"/>
<dbReference type="GO" id="GO:0003755">
    <property type="term" value="F:peptidyl-prolyl cis-trans isomerase activity"/>
    <property type="evidence" value="ECO:0007669"/>
    <property type="project" value="UniProtKB-KW"/>
</dbReference>
<dbReference type="RefSeq" id="WP_015209930.1">
    <property type="nucleotide sequence ID" value="NC_019757.1"/>
</dbReference>
<dbReference type="SUPFAM" id="SSF109998">
    <property type="entry name" value="Triger factor/SurA peptide-binding domain-like"/>
    <property type="match status" value="1"/>
</dbReference>
<dbReference type="PANTHER" id="PTHR47245">
    <property type="entry name" value="PEPTIDYLPROLYL ISOMERASE"/>
    <property type="match status" value="1"/>
</dbReference>
<dbReference type="SUPFAM" id="SSF54534">
    <property type="entry name" value="FKBP-like"/>
    <property type="match status" value="1"/>
</dbReference>
<dbReference type="Proteomes" id="UP000010475">
    <property type="component" value="Chromosome"/>
</dbReference>
<organism evidence="8 9">
    <name type="scientific">Cylindrospermum stagnale PCC 7417</name>
    <dbReference type="NCBI Taxonomy" id="56107"/>
    <lineage>
        <taxon>Bacteria</taxon>
        <taxon>Bacillati</taxon>
        <taxon>Cyanobacteriota</taxon>
        <taxon>Cyanophyceae</taxon>
        <taxon>Nostocales</taxon>
        <taxon>Nostocaceae</taxon>
        <taxon>Cylindrospermum</taxon>
    </lineage>
</organism>
<dbReference type="Pfam" id="PF00639">
    <property type="entry name" value="Rotamase"/>
    <property type="match status" value="1"/>
</dbReference>
<evidence type="ECO:0000256" key="4">
    <source>
        <dbReference type="ARBA" id="ARBA00023110"/>
    </source>
</evidence>
<dbReference type="InterPro" id="IPR000297">
    <property type="entry name" value="PPIase_PpiC"/>
</dbReference>
<dbReference type="KEGG" id="csg:Cylst_4622"/>
<evidence type="ECO:0000313" key="8">
    <source>
        <dbReference type="EMBL" id="AFZ26692.1"/>
    </source>
</evidence>
<gene>
    <name evidence="8" type="ORF">Cylst_4622</name>
</gene>
<dbReference type="InterPro" id="IPR027304">
    <property type="entry name" value="Trigger_fact/SurA_dom_sf"/>
</dbReference>
<dbReference type="PROSITE" id="PS50198">
    <property type="entry name" value="PPIC_PPIASE_2"/>
    <property type="match status" value="1"/>
</dbReference>
<keyword evidence="4 6" id="KW-0697">Rotamase</keyword>